<feature type="transmembrane region" description="Helical" evidence="1">
    <location>
        <begin position="14"/>
        <end position="35"/>
    </location>
</feature>
<keyword evidence="1" id="KW-0812">Transmembrane</keyword>
<feature type="transmembrane region" description="Helical" evidence="1">
    <location>
        <begin position="47"/>
        <end position="67"/>
    </location>
</feature>
<evidence type="ECO:0000256" key="1">
    <source>
        <dbReference type="SAM" id="Phobius"/>
    </source>
</evidence>
<proteinExistence type="predicted"/>
<keyword evidence="1" id="KW-1133">Transmembrane helix</keyword>
<sequence>MTKFPFSSSSFPQLFLLFLPVISLTFLCTLKLSYLLSYNSISSHCSFFSLSFASLIFFLIIDCILLYSTEFPLFMRLSSIRLNISSVIHVLRFRSSGFRNFCFIY</sequence>
<evidence type="ECO:0000313" key="2">
    <source>
        <dbReference type="EMBL" id="CAG6786613.1"/>
    </source>
</evidence>
<dbReference type="EMBL" id="HBUF01649063">
    <property type="protein sequence ID" value="CAG6786613.1"/>
    <property type="molecule type" value="Transcribed_RNA"/>
</dbReference>
<reference evidence="2" key="1">
    <citation type="submission" date="2021-05" db="EMBL/GenBank/DDBJ databases">
        <authorList>
            <person name="Alioto T."/>
            <person name="Alioto T."/>
            <person name="Gomez Garrido J."/>
        </authorList>
    </citation>
    <scope>NUCLEOTIDE SEQUENCE</scope>
</reference>
<name>A0A8D9FDB8_9HEMI</name>
<dbReference type="AlphaFoldDB" id="A0A8D9FDB8"/>
<accession>A0A8D9FDB8</accession>
<organism evidence="2">
    <name type="scientific">Cacopsylla melanoneura</name>
    <dbReference type="NCBI Taxonomy" id="428564"/>
    <lineage>
        <taxon>Eukaryota</taxon>
        <taxon>Metazoa</taxon>
        <taxon>Ecdysozoa</taxon>
        <taxon>Arthropoda</taxon>
        <taxon>Hexapoda</taxon>
        <taxon>Insecta</taxon>
        <taxon>Pterygota</taxon>
        <taxon>Neoptera</taxon>
        <taxon>Paraneoptera</taxon>
        <taxon>Hemiptera</taxon>
        <taxon>Sternorrhyncha</taxon>
        <taxon>Psylloidea</taxon>
        <taxon>Psyllidae</taxon>
        <taxon>Psyllinae</taxon>
        <taxon>Cacopsylla</taxon>
    </lineage>
</organism>
<protein>
    <submittedName>
        <fullName evidence="2">Uncharacterized protein</fullName>
    </submittedName>
</protein>
<keyword evidence="1" id="KW-0472">Membrane</keyword>